<keyword evidence="3" id="KW-1185">Reference proteome</keyword>
<evidence type="ECO:0000313" key="3">
    <source>
        <dbReference type="Proteomes" id="UP001283341"/>
    </source>
</evidence>
<dbReference type="InterPro" id="IPR001279">
    <property type="entry name" value="Metallo-B-lactamas"/>
</dbReference>
<dbReference type="PANTHER" id="PTHR36839:SF1">
    <property type="entry name" value="METALLO-BETA-LACTAMASE FAMILY PROTEIN (AFU_ORTHOLOGUE AFUA_5G12770)"/>
    <property type="match status" value="1"/>
</dbReference>
<evidence type="ECO:0000313" key="2">
    <source>
        <dbReference type="EMBL" id="KAK3329500.1"/>
    </source>
</evidence>
<dbReference type="Pfam" id="PF00753">
    <property type="entry name" value="Lactamase_B"/>
    <property type="match status" value="1"/>
</dbReference>
<organism evidence="2 3">
    <name type="scientific">Apodospora peruviana</name>
    <dbReference type="NCBI Taxonomy" id="516989"/>
    <lineage>
        <taxon>Eukaryota</taxon>
        <taxon>Fungi</taxon>
        <taxon>Dikarya</taxon>
        <taxon>Ascomycota</taxon>
        <taxon>Pezizomycotina</taxon>
        <taxon>Sordariomycetes</taxon>
        <taxon>Sordariomycetidae</taxon>
        <taxon>Sordariales</taxon>
        <taxon>Lasiosphaeriaceae</taxon>
        <taxon>Apodospora</taxon>
    </lineage>
</organism>
<dbReference type="Gene3D" id="3.60.15.10">
    <property type="entry name" value="Ribonuclease Z/Hydroxyacylglutathione hydrolase-like"/>
    <property type="match status" value="1"/>
</dbReference>
<dbReference type="Proteomes" id="UP001283341">
    <property type="component" value="Unassembled WGS sequence"/>
</dbReference>
<dbReference type="EMBL" id="JAUEDM010000001">
    <property type="protein sequence ID" value="KAK3329500.1"/>
    <property type="molecule type" value="Genomic_DNA"/>
</dbReference>
<reference evidence="2" key="1">
    <citation type="journal article" date="2023" name="Mol. Phylogenet. Evol.">
        <title>Genome-scale phylogeny and comparative genomics of the fungal order Sordariales.</title>
        <authorList>
            <person name="Hensen N."/>
            <person name="Bonometti L."/>
            <person name="Westerberg I."/>
            <person name="Brannstrom I.O."/>
            <person name="Guillou S."/>
            <person name="Cros-Aarteil S."/>
            <person name="Calhoun S."/>
            <person name="Haridas S."/>
            <person name="Kuo A."/>
            <person name="Mondo S."/>
            <person name="Pangilinan J."/>
            <person name="Riley R."/>
            <person name="LaButti K."/>
            <person name="Andreopoulos B."/>
            <person name="Lipzen A."/>
            <person name="Chen C."/>
            <person name="Yan M."/>
            <person name="Daum C."/>
            <person name="Ng V."/>
            <person name="Clum A."/>
            <person name="Steindorff A."/>
            <person name="Ohm R.A."/>
            <person name="Martin F."/>
            <person name="Silar P."/>
            <person name="Natvig D.O."/>
            <person name="Lalanne C."/>
            <person name="Gautier V."/>
            <person name="Ament-Velasquez S.L."/>
            <person name="Kruys A."/>
            <person name="Hutchinson M.I."/>
            <person name="Powell A.J."/>
            <person name="Barry K."/>
            <person name="Miller A.N."/>
            <person name="Grigoriev I.V."/>
            <person name="Debuchy R."/>
            <person name="Gladieux P."/>
            <person name="Hiltunen Thoren M."/>
            <person name="Johannesson H."/>
        </authorList>
    </citation>
    <scope>NUCLEOTIDE SEQUENCE</scope>
    <source>
        <strain evidence="2">CBS 118394</strain>
    </source>
</reference>
<proteinExistence type="predicted"/>
<comment type="caution">
    <text evidence="2">The sequence shown here is derived from an EMBL/GenBank/DDBJ whole genome shotgun (WGS) entry which is preliminary data.</text>
</comment>
<evidence type="ECO:0000259" key="1">
    <source>
        <dbReference type="SMART" id="SM00849"/>
    </source>
</evidence>
<protein>
    <submittedName>
        <fullName evidence="2">Beta-lactamase-like protein</fullName>
    </submittedName>
</protein>
<dbReference type="AlphaFoldDB" id="A0AAE0IR40"/>
<sequence>MTSYNPKPTQDLLVCTACGTQYPTADRSALKTCFICDDPRQYTPPSGQSFTTLAEIRQAGHKNTFTPYPDTNDKNQSEIISITTTPKLAIGQRAILIRTPVGNILWDCITLLDSDTFTQIQKLGGLHGIVISHPHYYSTHIGWAEAFDCPVYLSAEDAEWIADDPGSSSRSGSGRRVFLTETETAININGAETGLKAIKLGGHFPGSLVLLYNQSRRLFIADTLMSTPSGTANWSVNALGEQRNRPPGVNSFAFMWSIPNMIPLSAAEIVRMWGILRGYKFGSTHGAFLGSDIEDGNVKRRVLESMQIQIRSMGYTEHEFLRVTSLE</sequence>
<name>A0AAE0IR40_9PEZI</name>
<feature type="domain" description="Metallo-beta-lactamase" evidence="1">
    <location>
        <begin position="91"/>
        <end position="256"/>
    </location>
</feature>
<dbReference type="SUPFAM" id="SSF56281">
    <property type="entry name" value="Metallo-hydrolase/oxidoreductase"/>
    <property type="match status" value="1"/>
</dbReference>
<accession>A0AAE0IR40</accession>
<dbReference type="PANTHER" id="PTHR36839">
    <property type="entry name" value="METALLO-BETA-LACTAMASE FAMILY PROTEIN (AFU_ORTHOLOGUE AFUA_5G12770)"/>
    <property type="match status" value="1"/>
</dbReference>
<gene>
    <name evidence="2" type="ORF">B0H66DRAFT_526886</name>
</gene>
<reference evidence="2" key="2">
    <citation type="submission" date="2023-06" db="EMBL/GenBank/DDBJ databases">
        <authorList>
            <consortium name="Lawrence Berkeley National Laboratory"/>
            <person name="Haridas S."/>
            <person name="Hensen N."/>
            <person name="Bonometti L."/>
            <person name="Westerberg I."/>
            <person name="Brannstrom I.O."/>
            <person name="Guillou S."/>
            <person name="Cros-Aarteil S."/>
            <person name="Calhoun S."/>
            <person name="Kuo A."/>
            <person name="Mondo S."/>
            <person name="Pangilinan J."/>
            <person name="Riley R."/>
            <person name="Labutti K."/>
            <person name="Andreopoulos B."/>
            <person name="Lipzen A."/>
            <person name="Chen C."/>
            <person name="Yanf M."/>
            <person name="Daum C."/>
            <person name="Ng V."/>
            <person name="Clum A."/>
            <person name="Steindorff A."/>
            <person name="Ohm R."/>
            <person name="Martin F."/>
            <person name="Silar P."/>
            <person name="Natvig D."/>
            <person name="Lalanne C."/>
            <person name="Gautier V."/>
            <person name="Ament-Velasquez S.L."/>
            <person name="Kruys A."/>
            <person name="Hutchinson M.I."/>
            <person name="Powell A.J."/>
            <person name="Barry K."/>
            <person name="Miller A.N."/>
            <person name="Grigoriev I.V."/>
            <person name="Debuchy R."/>
            <person name="Gladieux P."/>
            <person name="Thoren M.H."/>
            <person name="Johannesson H."/>
        </authorList>
    </citation>
    <scope>NUCLEOTIDE SEQUENCE</scope>
    <source>
        <strain evidence="2">CBS 118394</strain>
    </source>
</reference>
<dbReference type="InterPro" id="IPR036866">
    <property type="entry name" value="RibonucZ/Hydroxyglut_hydro"/>
</dbReference>
<dbReference type="SMART" id="SM00849">
    <property type="entry name" value="Lactamase_B"/>
    <property type="match status" value="1"/>
</dbReference>